<name>A0A6M1TAS5_9BACT</name>
<accession>A0A6M1TAS5</accession>
<evidence type="ECO:0000313" key="1">
    <source>
        <dbReference type="EMBL" id="NGP77253.1"/>
    </source>
</evidence>
<gene>
    <name evidence="1" type="ORF">G3570_11445</name>
</gene>
<reference evidence="1 2" key="1">
    <citation type="submission" date="2020-02" db="EMBL/GenBank/DDBJ databases">
        <title>Balneolaceae bacterium YR4-1, complete genome.</title>
        <authorList>
            <person name="Li Y."/>
            <person name="Wu S."/>
        </authorList>
    </citation>
    <scope>NUCLEOTIDE SEQUENCE [LARGE SCALE GENOMIC DNA]</scope>
    <source>
        <strain evidence="1 2">YR4-1</strain>
    </source>
</reference>
<evidence type="ECO:0000313" key="2">
    <source>
        <dbReference type="Proteomes" id="UP000473278"/>
    </source>
</evidence>
<sequence>MRVKYYFFVFIILLLTGCASSKDYYIEPELENSKKTSSVLVVPIQQAWFEDNYSHAFGKLSGNGRQIFYSSLENLMSNKLRSKIKMVSEDQSYDGQLFKSTPLAFDGEFYNMMLPTDDVQFELPEYKPEIVLLLDQYFYYKRKEATGGLGYAGHEAKTQNILYFETKYIYWDTSSDKAVAWGSSYASKKVSNSQMVNPEDYREVLSEAVDKVIKQGPVL</sequence>
<organism evidence="1 2">
    <name type="scientific">Halalkalibaculum roseum</name>
    <dbReference type="NCBI Taxonomy" id="2709311"/>
    <lineage>
        <taxon>Bacteria</taxon>
        <taxon>Pseudomonadati</taxon>
        <taxon>Balneolota</taxon>
        <taxon>Balneolia</taxon>
        <taxon>Balneolales</taxon>
        <taxon>Balneolaceae</taxon>
        <taxon>Halalkalibaculum</taxon>
    </lineage>
</organism>
<keyword evidence="2" id="KW-1185">Reference proteome</keyword>
<protein>
    <submittedName>
        <fullName evidence="1">Uncharacterized protein</fullName>
    </submittedName>
</protein>
<dbReference type="EMBL" id="JAALLT010000003">
    <property type="protein sequence ID" value="NGP77253.1"/>
    <property type="molecule type" value="Genomic_DNA"/>
</dbReference>
<comment type="caution">
    <text evidence="1">The sequence shown here is derived from an EMBL/GenBank/DDBJ whole genome shotgun (WGS) entry which is preliminary data.</text>
</comment>
<dbReference type="RefSeq" id="WP_165142404.1">
    <property type="nucleotide sequence ID" value="NZ_JAALLT010000003.1"/>
</dbReference>
<dbReference type="AlphaFoldDB" id="A0A6M1TAS5"/>
<proteinExistence type="predicted"/>
<dbReference type="Proteomes" id="UP000473278">
    <property type="component" value="Unassembled WGS sequence"/>
</dbReference>
<dbReference type="PROSITE" id="PS51257">
    <property type="entry name" value="PROKAR_LIPOPROTEIN"/>
    <property type="match status" value="1"/>
</dbReference>